<dbReference type="RefSeq" id="WP_264280627.1">
    <property type="nucleotide sequence ID" value="NZ_CP107006.1"/>
</dbReference>
<dbReference type="InterPro" id="IPR029044">
    <property type="entry name" value="Nucleotide-diphossugar_trans"/>
</dbReference>
<protein>
    <submittedName>
        <fullName evidence="2">Glycosyltransferase</fullName>
    </submittedName>
</protein>
<dbReference type="PANTHER" id="PTHR22916">
    <property type="entry name" value="GLYCOSYLTRANSFERASE"/>
    <property type="match status" value="1"/>
</dbReference>
<sequence>MSKTVSIIVPVYNGALYIAETLDSIYNQSYKNIQLIVVDGASTDNTLEVVKAHKMKPHILISEKDKGMYDALRKGCEQATGDYMCYINSDDRLLPYTLEMVVQKFETEKCDLVFGDVNYINEQGDVIFMYKGVNFGHKAIKEICRVPFAQQSSFWTRDMYLKTGGFDSSLKYVADSKFLLTICLNPSVKKAYIPKPLGEYRLHGASFSVSVTDKMIVEHGRVMQELDLKRSGALWPVYEFYAKLVNVGGIYKKMTYKGTKF</sequence>
<dbReference type="SUPFAM" id="SSF53448">
    <property type="entry name" value="Nucleotide-diphospho-sugar transferases"/>
    <property type="match status" value="1"/>
</dbReference>
<dbReference type="Proteomes" id="UP001162741">
    <property type="component" value="Chromosome"/>
</dbReference>
<feature type="domain" description="Glycosyltransferase 2-like" evidence="1">
    <location>
        <begin position="6"/>
        <end position="133"/>
    </location>
</feature>
<evidence type="ECO:0000313" key="2">
    <source>
        <dbReference type="EMBL" id="UYQ92354.1"/>
    </source>
</evidence>
<dbReference type="Pfam" id="PF00535">
    <property type="entry name" value="Glycos_transf_2"/>
    <property type="match status" value="1"/>
</dbReference>
<name>A0ABY6J230_9BACT</name>
<evidence type="ECO:0000259" key="1">
    <source>
        <dbReference type="Pfam" id="PF00535"/>
    </source>
</evidence>
<dbReference type="PANTHER" id="PTHR22916:SF3">
    <property type="entry name" value="UDP-GLCNAC:BETAGAL BETA-1,3-N-ACETYLGLUCOSAMINYLTRANSFERASE-LIKE PROTEIN 1"/>
    <property type="match status" value="1"/>
</dbReference>
<dbReference type="CDD" id="cd06433">
    <property type="entry name" value="GT_2_WfgS_like"/>
    <property type="match status" value="1"/>
</dbReference>
<keyword evidence="3" id="KW-1185">Reference proteome</keyword>
<gene>
    <name evidence="2" type="ORF">MKQ68_19915</name>
</gene>
<accession>A0ABY6J230</accession>
<dbReference type="InterPro" id="IPR001173">
    <property type="entry name" value="Glyco_trans_2-like"/>
</dbReference>
<reference evidence="2" key="1">
    <citation type="submission" date="2022-10" db="EMBL/GenBank/DDBJ databases">
        <title>Chitinophaga sp. nov., isolated from soil.</title>
        <authorList>
            <person name="Jeon C.O."/>
        </authorList>
    </citation>
    <scope>NUCLEOTIDE SEQUENCE</scope>
    <source>
        <strain evidence="2">R8</strain>
    </source>
</reference>
<organism evidence="2 3">
    <name type="scientific">Chitinophaga horti</name>
    <dbReference type="NCBI Taxonomy" id="2920382"/>
    <lineage>
        <taxon>Bacteria</taxon>
        <taxon>Pseudomonadati</taxon>
        <taxon>Bacteroidota</taxon>
        <taxon>Chitinophagia</taxon>
        <taxon>Chitinophagales</taxon>
        <taxon>Chitinophagaceae</taxon>
        <taxon>Chitinophaga</taxon>
    </lineage>
</organism>
<dbReference type="Gene3D" id="3.90.550.10">
    <property type="entry name" value="Spore Coat Polysaccharide Biosynthesis Protein SpsA, Chain A"/>
    <property type="match status" value="1"/>
</dbReference>
<proteinExistence type="predicted"/>
<evidence type="ECO:0000313" key="3">
    <source>
        <dbReference type="Proteomes" id="UP001162741"/>
    </source>
</evidence>
<dbReference type="EMBL" id="CP107006">
    <property type="protein sequence ID" value="UYQ92354.1"/>
    <property type="molecule type" value="Genomic_DNA"/>
</dbReference>